<dbReference type="InterPro" id="IPR023286">
    <property type="entry name" value="ABATE_dom_sf"/>
</dbReference>
<name>A0A1I3WKQ6_9PSEU</name>
<dbReference type="AlphaFoldDB" id="A0A1I3WKQ6"/>
<dbReference type="InterPro" id="IPR021005">
    <property type="entry name" value="Znf_CGNR"/>
</dbReference>
<dbReference type="STRING" id="115433.SAMN05421835_11395"/>
<accession>A0A1I3WKQ6</accession>
<dbReference type="OrthoDB" id="3211108at2"/>
<proteinExistence type="predicted"/>
<feature type="domain" description="Zinc finger CGNR" evidence="1">
    <location>
        <begin position="128"/>
        <end position="171"/>
    </location>
</feature>
<dbReference type="PANTHER" id="PTHR35525:SF3">
    <property type="entry name" value="BLL6575 PROTEIN"/>
    <property type="match status" value="1"/>
</dbReference>
<reference evidence="2 3" key="1">
    <citation type="submission" date="2016-10" db="EMBL/GenBank/DDBJ databases">
        <authorList>
            <person name="de Groot N.N."/>
        </authorList>
    </citation>
    <scope>NUCLEOTIDE SEQUENCE [LARGE SCALE GENOMIC DNA]</scope>
    <source>
        <strain evidence="2 3">DSM 44468</strain>
    </source>
</reference>
<dbReference type="Pfam" id="PF11706">
    <property type="entry name" value="zf-CGNR"/>
    <property type="match status" value="1"/>
</dbReference>
<dbReference type="InterPro" id="IPR010852">
    <property type="entry name" value="ABATE"/>
</dbReference>
<evidence type="ECO:0000259" key="1">
    <source>
        <dbReference type="Pfam" id="PF11706"/>
    </source>
</evidence>
<dbReference type="Proteomes" id="UP000199025">
    <property type="component" value="Unassembled WGS sequence"/>
</dbReference>
<protein>
    <submittedName>
        <fullName evidence="2">Conserved protein containing a Zn-ribbon-like motif, possibly RNA-binding</fullName>
    </submittedName>
</protein>
<evidence type="ECO:0000313" key="3">
    <source>
        <dbReference type="Proteomes" id="UP000199025"/>
    </source>
</evidence>
<dbReference type="Gene3D" id="1.10.3300.10">
    <property type="entry name" value="Jann2411-like domain"/>
    <property type="match status" value="1"/>
</dbReference>
<dbReference type="SUPFAM" id="SSF160904">
    <property type="entry name" value="Jann2411-like"/>
    <property type="match status" value="1"/>
</dbReference>
<dbReference type="Pfam" id="PF07336">
    <property type="entry name" value="ABATE"/>
    <property type="match status" value="1"/>
</dbReference>
<evidence type="ECO:0000313" key="2">
    <source>
        <dbReference type="EMBL" id="SFK07930.1"/>
    </source>
</evidence>
<sequence length="176" mass="19550">MTDPRPLLGEPLPLDLVNTRWTERGASRDLLDSLDGLAVWIESNDLTAESTPGVLEALLYTRDALNSLLLGETGGRRRLNEVLEHGRVRRTLGPGGPVSVPETDEPSWYPAWLAADGYLKLLDEAPDRIKSCAHPDCVLHFYDVSKNGTRRWCSMAGCGNRFKASRHYARQRHSAG</sequence>
<dbReference type="RefSeq" id="WP_091510598.1">
    <property type="nucleotide sequence ID" value="NZ_FORP01000013.1"/>
</dbReference>
<gene>
    <name evidence="2" type="ORF">SAMN05421835_11395</name>
</gene>
<keyword evidence="3" id="KW-1185">Reference proteome</keyword>
<organism evidence="2 3">
    <name type="scientific">Amycolatopsis sacchari</name>
    <dbReference type="NCBI Taxonomy" id="115433"/>
    <lineage>
        <taxon>Bacteria</taxon>
        <taxon>Bacillati</taxon>
        <taxon>Actinomycetota</taxon>
        <taxon>Actinomycetes</taxon>
        <taxon>Pseudonocardiales</taxon>
        <taxon>Pseudonocardiaceae</taxon>
        <taxon>Amycolatopsis</taxon>
    </lineage>
</organism>
<dbReference type="PANTHER" id="PTHR35525">
    <property type="entry name" value="BLL6575 PROTEIN"/>
    <property type="match status" value="1"/>
</dbReference>
<dbReference type="EMBL" id="FORP01000013">
    <property type="protein sequence ID" value="SFK07930.1"/>
    <property type="molecule type" value="Genomic_DNA"/>
</dbReference>